<dbReference type="EMBL" id="JBHTNH010000056">
    <property type="protein sequence ID" value="MFD1363367.1"/>
    <property type="molecule type" value="Genomic_DNA"/>
</dbReference>
<evidence type="ECO:0000256" key="3">
    <source>
        <dbReference type="SAM" id="MobiDB-lite"/>
    </source>
</evidence>
<name>A0ABW3ZY67_9BACI</name>
<sequence>MDSNRSNKPGRFDIDMSPFRDLMGQMDAFFNESFKQMNSVFNMRPFWVDVNEYDSEVIVTAELPGYKRDEIELEIIGQQLRIAAQADGSQEDKSGRNRSQSFQRTERTIALPFPIPKEETNASFHDGLLKVTIPKKNSERKYLEIDE</sequence>
<evidence type="ECO:0000313" key="6">
    <source>
        <dbReference type="Proteomes" id="UP001597178"/>
    </source>
</evidence>
<feature type="region of interest" description="Disordered" evidence="3">
    <location>
        <begin position="84"/>
        <end position="118"/>
    </location>
</feature>
<evidence type="ECO:0000313" key="5">
    <source>
        <dbReference type="EMBL" id="MFD1363367.1"/>
    </source>
</evidence>
<dbReference type="Proteomes" id="UP001597178">
    <property type="component" value="Unassembled WGS sequence"/>
</dbReference>
<dbReference type="Gene3D" id="2.60.40.790">
    <property type="match status" value="1"/>
</dbReference>
<dbReference type="CDD" id="cd06464">
    <property type="entry name" value="ACD_sHsps-like"/>
    <property type="match status" value="1"/>
</dbReference>
<gene>
    <name evidence="5" type="ORF">ACFQ4A_17300</name>
</gene>
<dbReference type="InterPro" id="IPR031107">
    <property type="entry name" value="Small_HSP"/>
</dbReference>
<accession>A0ABW3ZY67</accession>
<comment type="caution">
    <text evidence="5">The sequence shown here is derived from an EMBL/GenBank/DDBJ whole genome shotgun (WGS) entry which is preliminary data.</text>
</comment>
<dbReference type="InterPro" id="IPR002068">
    <property type="entry name" value="A-crystallin/Hsp20_dom"/>
</dbReference>
<reference evidence="6" key="1">
    <citation type="journal article" date="2019" name="Int. J. Syst. Evol. Microbiol.">
        <title>The Global Catalogue of Microorganisms (GCM) 10K type strain sequencing project: providing services to taxonomists for standard genome sequencing and annotation.</title>
        <authorList>
            <consortium name="The Broad Institute Genomics Platform"/>
            <consortium name="The Broad Institute Genome Sequencing Center for Infectious Disease"/>
            <person name="Wu L."/>
            <person name="Ma J."/>
        </authorList>
    </citation>
    <scope>NUCLEOTIDE SEQUENCE [LARGE SCALE GENOMIC DNA]</scope>
    <source>
        <strain evidence="6">CCUG 54822</strain>
    </source>
</reference>
<keyword evidence="6" id="KW-1185">Reference proteome</keyword>
<dbReference type="PANTHER" id="PTHR11527">
    <property type="entry name" value="HEAT-SHOCK PROTEIN 20 FAMILY MEMBER"/>
    <property type="match status" value="1"/>
</dbReference>
<evidence type="ECO:0000256" key="1">
    <source>
        <dbReference type="PROSITE-ProRule" id="PRU00285"/>
    </source>
</evidence>
<dbReference type="SUPFAM" id="SSF49764">
    <property type="entry name" value="HSP20-like chaperones"/>
    <property type="match status" value="1"/>
</dbReference>
<comment type="similarity">
    <text evidence="1 2">Belongs to the small heat shock protein (HSP20) family.</text>
</comment>
<dbReference type="PROSITE" id="PS01031">
    <property type="entry name" value="SHSP"/>
    <property type="match status" value="1"/>
</dbReference>
<evidence type="ECO:0000256" key="2">
    <source>
        <dbReference type="RuleBase" id="RU003616"/>
    </source>
</evidence>
<organism evidence="5 6">
    <name type="scientific">Lentibacillus salinarum</name>
    <dbReference type="NCBI Taxonomy" id="446820"/>
    <lineage>
        <taxon>Bacteria</taxon>
        <taxon>Bacillati</taxon>
        <taxon>Bacillota</taxon>
        <taxon>Bacilli</taxon>
        <taxon>Bacillales</taxon>
        <taxon>Bacillaceae</taxon>
        <taxon>Lentibacillus</taxon>
    </lineage>
</organism>
<protein>
    <submittedName>
        <fullName evidence="5">Hsp20/alpha crystallin family protein</fullName>
    </submittedName>
</protein>
<evidence type="ECO:0000259" key="4">
    <source>
        <dbReference type="PROSITE" id="PS01031"/>
    </source>
</evidence>
<dbReference type="InterPro" id="IPR008978">
    <property type="entry name" value="HSP20-like_chaperone"/>
</dbReference>
<proteinExistence type="inferred from homology"/>
<dbReference type="RefSeq" id="WP_382402618.1">
    <property type="nucleotide sequence ID" value="NZ_JBHTNH010000056.1"/>
</dbReference>
<feature type="domain" description="SHSP" evidence="4">
    <location>
        <begin position="37"/>
        <end position="147"/>
    </location>
</feature>
<dbReference type="Pfam" id="PF00011">
    <property type="entry name" value="HSP20"/>
    <property type="match status" value="1"/>
</dbReference>